<name>K5WNS9_PHACS</name>
<dbReference type="InterPro" id="IPR015943">
    <property type="entry name" value="WD40/YVTN_repeat-like_dom_sf"/>
</dbReference>
<dbReference type="InterPro" id="IPR036322">
    <property type="entry name" value="WD40_repeat_dom_sf"/>
</dbReference>
<dbReference type="InParanoid" id="K5WNS9"/>
<keyword evidence="3" id="KW-0677">Repeat</keyword>
<feature type="repeat" description="WD" evidence="6">
    <location>
        <begin position="230"/>
        <end position="271"/>
    </location>
</feature>
<protein>
    <submittedName>
        <fullName evidence="7">Uncharacterized protein</fullName>
    </submittedName>
</protein>
<reference evidence="7 8" key="1">
    <citation type="journal article" date="2012" name="BMC Genomics">
        <title>Comparative genomics of the white-rot fungi, Phanerochaete carnosa and P. chrysosporium, to elucidate the genetic basis of the distinct wood types they colonize.</title>
        <authorList>
            <person name="Suzuki H."/>
            <person name="MacDonald J."/>
            <person name="Syed K."/>
            <person name="Salamov A."/>
            <person name="Hori C."/>
            <person name="Aerts A."/>
            <person name="Henrissat B."/>
            <person name="Wiebenga A."/>
            <person name="vanKuyk P.A."/>
            <person name="Barry K."/>
            <person name="Lindquist E."/>
            <person name="LaButti K."/>
            <person name="Lapidus A."/>
            <person name="Lucas S."/>
            <person name="Coutinho P."/>
            <person name="Gong Y."/>
            <person name="Samejima M."/>
            <person name="Mahadevan R."/>
            <person name="Abou-Zaid M."/>
            <person name="de Vries R.P."/>
            <person name="Igarashi K."/>
            <person name="Yadav J.S."/>
            <person name="Grigoriev I.V."/>
            <person name="Master E.R."/>
        </authorList>
    </citation>
    <scope>NUCLEOTIDE SEQUENCE [LARGE SCALE GENOMIC DNA]</scope>
    <source>
        <strain evidence="7 8">HHB-10118-sp</strain>
    </source>
</reference>
<evidence type="ECO:0000256" key="6">
    <source>
        <dbReference type="PROSITE-ProRule" id="PRU00221"/>
    </source>
</evidence>
<dbReference type="InterPro" id="IPR051243">
    <property type="entry name" value="PcG_WD-repeat"/>
</dbReference>
<proteinExistence type="inferred from homology"/>
<evidence type="ECO:0000313" key="8">
    <source>
        <dbReference type="Proteomes" id="UP000008370"/>
    </source>
</evidence>
<accession>K5WNS9</accession>
<sequence length="534" mass="59336">MDMQASPWYRDTANTTPFVLSKFACSKDAPSFSVCATFPWHTRSLDSDLSLGRLREEKQDEWQEMVRTWGGSILIGSHGCAYIMHKQGTLGYVKVPRPGFKEPDSTVRAVGWALLPTAVVEPLAVIAASRSIFIVSLKSLAIVGKLKGHGDEILSIAVHPRRPYMFLTTSRDQTSRLYDLSYKPRQIPNNPHWLPAKRPSFAGTAFGMHSSEPEGEGIGRCVGVLVGGRAGGHDGAVFHAAWHPCADVIATCSMDRTVKIWRIPQVDYVKVKEDEEFLAREDKPLFSTNLLHKSRVLGIAWINSDTLISYAAPSLMRGERASEMYEAPGEVAVWQWLGYSRFLKKGQVRPIMRGSVMDYQNSESFRVHAVYALPVHCPKVHFYVSPHLNHDPMMLVPDGKIIRVFNISHFKPKTPPNFPLARPMKATHPNAGDSNTSQLAATMLQVLNVEDQADGGDPDEDDGDDPPAVYPIPKPVKKLFNEVPTWIVNGELASEVHSALPVIEVCELAWGGQAIVGVGKNGTVWLWYLRDRRP</sequence>
<evidence type="ECO:0000256" key="3">
    <source>
        <dbReference type="ARBA" id="ARBA00022737"/>
    </source>
</evidence>
<evidence type="ECO:0000256" key="2">
    <source>
        <dbReference type="ARBA" id="ARBA00022574"/>
    </source>
</evidence>
<dbReference type="Proteomes" id="UP000008370">
    <property type="component" value="Unassembled WGS sequence"/>
</dbReference>
<feature type="repeat" description="WD" evidence="6">
    <location>
        <begin position="146"/>
        <end position="181"/>
    </location>
</feature>
<dbReference type="EMBL" id="JH930468">
    <property type="protein sequence ID" value="EKM61110.1"/>
    <property type="molecule type" value="Genomic_DNA"/>
</dbReference>
<evidence type="ECO:0000256" key="4">
    <source>
        <dbReference type="ARBA" id="ARBA00023015"/>
    </source>
</evidence>
<gene>
    <name evidence="7" type="ORF">PHACADRAFT_111252</name>
</gene>
<keyword evidence="4" id="KW-0805">Transcription regulation</keyword>
<evidence type="ECO:0000313" key="7">
    <source>
        <dbReference type="EMBL" id="EKM61110.1"/>
    </source>
</evidence>
<dbReference type="Pfam" id="PF00400">
    <property type="entry name" value="WD40"/>
    <property type="match status" value="2"/>
</dbReference>
<dbReference type="OrthoDB" id="7318948at2759"/>
<dbReference type="STRING" id="650164.K5WNS9"/>
<dbReference type="KEGG" id="pco:PHACADRAFT_111252"/>
<dbReference type="SMART" id="SM00320">
    <property type="entry name" value="WD40"/>
    <property type="match status" value="2"/>
</dbReference>
<dbReference type="PANTHER" id="PTHR10253">
    <property type="entry name" value="POLYCOMB PROTEIN"/>
    <property type="match status" value="1"/>
</dbReference>
<keyword evidence="2 6" id="KW-0853">WD repeat</keyword>
<organism evidence="7 8">
    <name type="scientific">Phanerochaete carnosa (strain HHB-10118-sp)</name>
    <name type="common">White-rot fungus</name>
    <name type="synonym">Peniophora carnosa</name>
    <dbReference type="NCBI Taxonomy" id="650164"/>
    <lineage>
        <taxon>Eukaryota</taxon>
        <taxon>Fungi</taxon>
        <taxon>Dikarya</taxon>
        <taxon>Basidiomycota</taxon>
        <taxon>Agaricomycotina</taxon>
        <taxon>Agaricomycetes</taxon>
        <taxon>Polyporales</taxon>
        <taxon>Phanerochaetaceae</taxon>
        <taxon>Phanerochaete</taxon>
    </lineage>
</organism>
<evidence type="ECO:0000256" key="1">
    <source>
        <dbReference type="ARBA" id="ARBA00008075"/>
    </source>
</evidence>
<dbReference type="Gene3D" id="2.130.10.10">
    <property type="entry name" value="YVTN repeat-like/Quinoprotein amine dehydrogenase"/>
    <property type="match status" value="1"/>
</dbReference>
<keyword evidence="5" id="KW-0804">Transcription</keyword>
<dbReference type="PROSITE" id="PS50294">
    <property type="entry name" value="WD_REPEATS_REGION"/>
    <property type="match status" value="1"/>
</dbReference>
<comment type="similarity">
    <text evidence="1">Belongs to the WD repeat ESC family.</text>
</comment>
<dbReference type="InterPro" id="IPR001680">
    <property type="entry name" value="WD40_rpt"/>
</dbReference>
<dbReference type="HOGENOM" id="CLU_035513_0_0_1"/>
<dbReference type="RefSeq" id="XP_007390544.1">
    <property type="nucleotide sequence ID" value="XM_007390482.1"/>
</dbReference>
<keyword evidence="8" id="KW-1185">Reference proteome</keyword>
<evidence type="ECO:0000256" key="5">
    <source>
        <dbReference type="ARBA" id="ARBA00023163"/>
    </source>
</evidence>
<dbReference type="PROSITE" id="PS50082">
    <property type="entry name" value="WD_REPEATS_2"/>
    <property type="match status" value="2"/>
</dbReference>
<dbReference type="AlphaFoldDB" id="K5WNS9"/>
<dbReference type="GeneID" id="18907635"/>
<dbReference type="SUPFAM" id="SSF50978">
    <property type="entry name" value="WD40 repeat-like"/>
    <property type="match status" value="1"/>
</dbReference>